<dbReference type="EMBL" id="JASAYQ010000013">
    <property type="protein sequence ID" value="MDP8173307.1"/>
    <property type="molecule type" value="Genomic_DNA"/>
</dbReference>
<dbReference type="SMART" id="SM00255">
    <property type="entry name" value="TIR"/>
    <property type="match status" value="1"/>
</dbReference>
<dbReference type="GO" id="GO:0007165">
    <property type="term" value="P:signal transduction"/>
    <property type="evidence" value="ECO:0007669"/>
    <property type="project" value="InterPro"/>
</dbReference>
<feature type="transmembrane region" description="Helical" evidence="1">
    <location>
        <begin position="110"/>
        <end position="130"/>
    </location>
</feature>
<dbReference type="SUPFAM" id="SSF52200">
    <property type="entry name" value="Toll/Interleukin receptor TIR domain"/>
    <property type="match status" value="1"/>
</dbReference>
<dbReference type="Pfam" id="PF13676">
    <property type="entry name" value="TIR_2"/>
    <property type="match status" value="1"/>
</dbReference>
<organism evidence="3 4">
    <name type="scientific">Phocoenobacter skyensis</name>
    <dbReference type="NCBI Taxonomy" id="97481"/>
    <lineage>
        <taxon>Bacteria</taxon>
        <taxon>Pseudomonadati</taxon>
        <taxon>Pseudomonadota</taxon>
        <taxon>Gammaproteobacteria</taxon>
        <taxon>Pasteurellales</taxon>
        <taxon>Pasteurellaceae</taxon>
        <taxon>Phocoenobacter</taxon>
    </lineage>
</organism>
<dbReference type="InterPro" id="IPR000157">
    <property type="entry name" value="TIR_dom"/>
</dbReference>
<accession>A0AAJ6NAQ3</accession>
<feature type="transmembrane region" description="Helical" evidence="1">
    <location>
        <begin position="85"/>
        <end position="104"/>
    </location>
</feature>
<feature type="domain" description="TIR" evidence="2">
    <location>
        <begin position="158"/>
        <end position="293"/>
    </location>
</feature>
<evidence type="ECO:0000313" key="4">
    <source>
        <dbReference type="Proteomes" id="UP001236239"/>
    </source>
</evidence>
<name>A0AAJ6NAQ3_9PAST</name>
<dbReference type="PROSITE" id="PS50104">
    <property type="entry name" value="TIR"/>
    <property type="match status" value="1"/>
</dbReference>
<evidence type="ECO:0000256" key="1">
    <source>
        <dbReference type="SAM" id="Phobius"/>
    </source>
</evidence>
<dbReference type="InterPro" id="IPR035897">
    <property type="entry name" value="Toll_tir_struct_dom_sf"/>
</dbReference>
<feature type="transmembrane region" description="Helical" evidence="1">
    <location>
        <begin position="53"/>
        <end position="73"/>
    </location>
</feature>
<keyword evidence="1" id="KW-0472">Membrane</keyword>
<evidence type="ECO:0000313" key="3">
    <source>
        <dbReference type="EMBL" id="MDP8173307.1"/>
    </source>
</evidence>
<sequence>MDNRDYLKELNAKYIKSGKIDAIKIFVLVTVMEAIVPYIMLFITGFQTTTLKGYIISTVVRLSIWWFSFYFIWTGRRWARILTGIYFLGASLLLAIVFMANKYYSSGVLLFYVAVYVALGLFSGMAILTAKNMRKFFDYQRTKRLMKNKLMPNVAKKYPFDVAISFAGQDREIAEQLSDHLIELGLTVFYDKLEEHKLLGKNLFQYLQEIYKDSAQTCIVLISQHYMKKPWTLHELEQIQARIFEARVNGEIEYLLPVRIDDTEIPGINSIIGYLDIREKSISEVAKIIYKKICEE</sequence>
<dbReference type="AlphaFoldDB" id="A0AAJ6NAQ3"/>
<reference evidence="3" key="1">
    <citation type="journal article" date="2023" name="Front. Microbiol.">
        <title>Phylogeography and host specificity of Pasteurellaceae pathogenic to sea-farmed fish in the north-east Atlantic.</title>
        <authorList>
            <person name="Gulla S."/>
            <person name="Colquhoun D.J."/>
            <person name="Olsen A.B."/>
            <person name="Spilsberg B."/>
            <person name="Lagesen K."/>
            <person name="Aakesson C.P."/>
            <person name="Strom S."/>
            <person name="Manji F."/>
            <person name="Birkbeck T.H."/>
            <person name="Nilsen H.K."/>
        </authorList>
    </citation>
    <scope>NUCLEOTIDE SEQUENCE</scope>
    <source>
        <strain evidence="3">TW16_20</strain>
    </source>
</reference>
<dbReference type="RefSeq" id="WP_306374281.1">
    <property type="nucleotide sequence ID" value="NZ_JASAYK010000004.1"/>
</dbReference>
<keyword evidence="1" id="KW-1133">Transmembrane helix</keyword>
<keyword evidence="1" id="KW-0812">Transmembrane</keyword>
<protein>
    <submittedName>
        <fullName evidence="3">TIR domain-containing protein</fullName>
    </submittedName>
</protein>
<dbReference type="Gene3D" id="3.40.50.10140">
    <property type="entry name" value="Toll/interleukin-1 receptor homology (TIR) domain"/>
    <property type="match status" value="1"/>
</dbReference>
<feature type="transmembrane region" description="Helical" evidence="1">
    <location>
        <begin position="21"/>
        <end position="41"/>
    </location>
</feature>
<evidence type="ECO:0000259" key="2">
    <source>
        <dbReference type="PROSITE" id="PS50104"/>
    </source>
</evidence>
<dbReference type="Proteomes" id="UP001236239">
    <property type="component" value="Unassembled WGS sequence"/>
</dbReference>
<proteinExistence type="predicted"/>
<comment type="caution">
    <text evidence="3">The sequence shown here is derived from an EMBL/GenBank/DDBJ whole genome shotgun (WGS) entry which is preliminary data.</text>
</comment>
<gene>
    <name evidence="3" type="ORF">QJU93_08055</name>
</gene>